<protein>
    <recommendedName>
        <fullName evidence="6">Tip elongation aberrant protein 1</fullName>
    </recommendedName>
</protein>
<dbReference type="InterPro" id="IPR006652">
    <property type="entry name" value="Kelch_1"/>
</dbReference>
<evidence type="ECO:0008006" key="6">
    <source>
        <dbReference type="Google" id="ProtNLM"/>
    </source>
</evidence>
<feature type="region of interest" description="Disordered" evidence="3">
    <location>
        <begin position="1"/>
        <end position="87"/>
    </location>
</feature>
<feature type="compositionally biased region" description="Basic and acidic residues" evidence="3">
    <location>
        <begin position="19"/>
        <end position="37"/>
    </location>
</feature>
<feature type="compositionally biased region" description="Low complexity" evidence="3">
    <location>
        <begin position="215"/>
        <end position="224"/>
    </location>
</feature>
<dbReference type="SUPFAM" id="SSF50965">
    <property type="entry name" value="Galactose oxidase, central domain"/>
    <property type="match status" value="1"/>
</dbReference>
<evidence type="ECO:0000313" key="5">
    <source>
        <dbReference type="Proteomes" id="UP001375240"/>
    </source>
</evidence>
<feature type="compositionally biased region" description="Low complexity" evidence="3">
    <location>
        <begin position="352"/>
        <end position="361"/>
    </location>
</feature>
<dbReference type="InterPro" id="IPR011043">
    <property type="entry name" value="Gal_Oxase/kelch_b-propeller"/>
</dbReference>
<dbReference type="InterPro" id="IPR037293">
    <property type="entry name" value="Gal_Oxidase_central_sf"/>
</dbReference>
<dbReference type="Gene3D" id="2.120.10.80">
    <property type="entry name" value="Kelch-type beta propeller"/>
    <property type="match status" value="1"/>
</dbReference>
<feature type="compositionally biased region" description="Polar residues" evidence="3">
    <location>
        <begin position="170"/>
        <end position="184"/>
    </location>
</feature>
<dbReference type="PANTHER" id="PTHR46093">
    <property type="entry name" value="ACYL-COA-BINDING DOMAIN-CONTAINING PROTEIN 5"/>
    <property type="match status" value="1"/>
</dbReference>
<feature type="region of interest" description="Disordered" evidence="3">
    <location>
        <begin position="409"/>
        <end position="469"/>
    </location>
</feature>
<organism evidence="4 5">
    <name type="scientific">Orbilia brochopaga</name>
    <dbReference type="NCBI Taxonomy" id="3140254"/>
    <lineage>
        <taxon>Eukaryota</taxon>
        <taxon>Fungi</taxon>
        <taxon>Dikarya</taxon>
        <taxon>Ascomycota</taxon>
        <taxon>Pezizomycotina</taxon>
        <taxon>Orbiliomycetes</taxon>
        <taxon>Orbiliales</taxon>
        <taxon>Orbiliaceae</taxon>
        <taxon>Orbilia</taxon>
    </lineage>
</organism>
<accession>A0AAV9TZR6</accession>
<feature type="region of interest" description="Disordered" evidence="3">
    <location>
        <begin position="485"/>
        <end position="551"/>
    </location>
</feature>
<dbReference type="PANTHER" id="PTHR46093:SF3">
    <property type="entry name" value="ACYL-COA-BINDING DOMAIN-CONTAINING PROTEIN 4"/>
    <property type="match status" value="1"/>
</dbReference>
<feature type="compositionally biased region" description="Basic residues" evidence="3">
    <location>
        <begin position="512"/>
        <end position="521"/>
    </location>
</feature>
<gene>
    <name evidence="4" type="ORF">TWF696_003385</name>
</gene>
<evidence type="ECO:0000256" key="3">
    <source>
        <dbReference type="SAM" id="MobiDB-lite"/>
    </source>
</evidence>
<feature type="compositionally biased region" description="Low complexity" evidence="3">
    <location>
        <begin position="495"/>
        <end position="509"/>
    </location>
</feature>
<feature type="compositionally biased region" description="Basic residues" evidence="3">
    <location>
        <begin position="105"/>
        <end position="121"/>
    </location>
</feature>
<evidence type="ECO:0000313" key="4">
    <source>
        <dbReference type="EMBL" id="KAK6330494.1"/>
    </source>
</evidence>
<keyword evidence="2" id="KW-0677">Repeat</keyword>
<feature type="compositionally biased region" description="Polar residues" evidence="3">
    <location>
        <begin position="522"/>
        <end position="532"/>
    </location>
</feature>
<name>A0AAV9TZR6_9PEZI</name>
<dbReference type="AlphaFoldDB" id="A0AAV9TZR6"/>
<dbReference type="EMBL" id="JAVHNQ010000017">
    <property type="protein sequence ID" value="KAK6330494.1"/>
    <property type="molecule type" value="Genomic_DNA"/>
</dbReference>
<dbReference type="SMART" id="SM00612">
    <property type="entry name" value="Kelch"/>
    <property type="match status" value="4"/>
</dbReference>
<feature type="compositionally biased region" description="Basic and acidic residues" evidence="3">
    <location>
        <begin position="1"/>
        <end position="12"/>
    </location>
</feature>
<dbReference type="Proteomes" id="UP001375240">
    <property type="component" value="Unassembled WGS sequence"/>
</dbReference>
<feature type="compositionally biased region" description="Low complexity" evidence="3">
    <location>
        <begin position="143"/>
        <end position="169"/>
    </location>
</feature>
<feature type="compositionally biased region" description="Low complexity" evidence="3">
    <location>
        <begin position="189"/>
        <end position="207"/>
    </location>
</feature>
<feature type="compositionally biased region" description="Gly residues" evidence="3">
    <location>
        <begin position="315"/>
        <end position="324"/>
    </location>
</feature>
<feature type="compositionally biased region" description="Polar residues" evidence="3">
    <location>
        <begin position="410"/>
        <end position="435"/>
    </location>
</feature>
<feature type="compositionally biased region" description="Low complexity" evidence="3">
    <location>
        <begin position="458"/>
        <end position="469"/>
    </location>
</feature>
<feature type="region of interest" description="Disordered" evidence="3">
    <location>
        <begin position="99"/>
        <end position="391"/>
    </location>
</feature>
<feature type="compositionally biased region" description="Low complexity" evidence="3">
    <location>
        <begin position="122"/>
        <end position="131"/>
    </location>
</feature>
<feature type="compositionally biased region" description="Acidic residues" evidence="3">
    <location>
        <begin position="276"/>
        <end position="287"/>
    </location>
</feature>
<dbReference type="Gene3D" id="2.130.10.80">
    <property type="entry name" value="Galactose oxidase/kelch, beta-propeller"/>
    <property type="match status" value="1"/>
</dbReference>
<keyword evidence="5" id="KW-1185">Reference proteome</keyword>
<feature type="region of interest" description="Disordered" evidence="3">
    <location>
        <begin position="725"/>
        <end position="744"/>
    </location>
</feature>
<keyword evidence="1" id="KW-0880">Kelch repeat</keyword>
<dbReference type="InterPro" id="IPR015915">
    <property type="entry name" value="Kelch-typ_b-propeller"/>
</dbReference>
<feature type="compositionally biased region" description="Gly residues" evidence="3">
    <location>
        <begin position="47"/>
        <end position="68"/>
    </location>
</feature>
<dbReference type="Pfam" id="PF24681">
    <property type="entry name" value="Kelch_KLHDC2_KLHL20_DRC7"/>
    <property type="match status" value="2"/>
</dbReference>
<comment type="caution">
    <text evidence="4">The sequence shown here is derived from an EMBL/GenBank/DDBJ whole genome shotgun (WGS) entry which is preliminary data.</text>
</comment>
<reference evidence="4 5" key="1">
    <citation type="submission" date="2019-10" db="EMBL/GenBank/DDBJ databases">
        <authorList>
            <person name="Palmer J.M."/>
        </authorList>
    </citation>
    <scope>NUCLEOTIDE SEQUENCE [LARGE SCALE GENOMIC DNA]</scope>
    <source>
        <strain evidence="4 5">TWF696</strain>
    </source>
</reference>
<sequence>MREKDKHKDGVSRSKSKRKPLEALEAVRKGNHGDLIERSITPSDLYGNGGVLAGTGGGAATGASGGGNSRNSRPSSPVTSSSSILKKRTSFPVAGSFANILNFSPHRRRPSLQTRSSHHSAKSNSGAASAGPVSTSTYPHAPAAPSYSHSTISSSRSRSGSAHSPSVASLQNTPLQTPTTSTYLGNLKTLASESTTTLSSTASSSLSGMNPLYDGSRAAAAGPSGSVGGGESSTVSGDRGLESPLSTRSEGLPPKSSRLADAFGTSRYEEHWDSDPAVEAEEDEQDEQPGTRMIPASRRIMTPQTPIREEANGNGNNGSSGGALGSTSEPGRYNTFRRGRGITEPDFKIKSRSNSTTSSRAGGAGAGITLDTSGASNSEPKTAANMGSVTPVMGPAKVVCSKKIVESSLDLLQTNPSISETAVTRTEGDNNSRPGSASPHPEPAPKTPSSLRSARDGATSSMSSTSASLRAASLNQVVAIKRQRELVGEEAPPKSSSSNSSSEALSTGSHGKGSKANRSHPNKMTLTSSRDASISGRRHPPSLELPLPDPLAPRVEPAPASGMYWYKAFSHGLPSVAVRAHTCTLIGSSIYVFGGCNSKTCFNDLYVFDADSMYWSKPEVSGDIPPPLRAMTTTAVNKKLVIFGGGDGPTYYNDVYVLDTVTHRYTKPKISGPIPSKRRAHTACLYKNGLYIFGGGDGVRALNDVWRLDVSDLNKMSWKQISSASGNTTIGGQNSARSGKSANTSQTSLLSGATAISSSVSSKSSNTVVQLKPTARGYHTANMVQNKLIIFGGSDGVDCFKDVWVFDVDTSVWKCVDIKVSYPRLSHTATLIGSYLFVVGGHDGLEYSNEVLLLNLVTMQWDKRKVYGLPPSGRGYHGAALHDSRLFIIGGFDGHSVFNETFILELAISSYYSQISHFNIEV</sequence>
<dbReference type="SUPFAM" id="SSF117281">
    <property type="entry name" value="Kelch motif"/>
    <property type="match status" value="1"/>
</dbReference>
<proteinExistence type="predicted"/>
<feature type="compositionally biased region" description="Polar residues" evidence="3">
    <location>
        <begin position="370"/>
        <end position="388"/>
    </location>
</feature>
<feature type="compositionally biased region" description="Low complexity" evidence="3">
    <location>
        <begin position="69"/>
        <end position="83"/>
    </location>
</feature>
<evidence type="ECO:0000256" key="1">
    <source>
        <dbReference type="ARBA" id="ARBA00022441"/>
    </source>
</evidence>
<evidence type="ECO:0000256" key="2">
    <source>
        <dbReference type="ARBA" id="ARBA00022737"/>
    </source>
</evidence>